<reference evidence="2 3" key="1">
    <citation type="submission" date="2019-07" db="EMBL/GenBank/DDBJ databases">
        <authorList>
            <person name="Garlena R.A."/>
            <person name="Russell D.A."/>
            <person name="Pope W.H."/>
            <person name="Jacobs-Sera D."/>
            <person name="Hatfull G.F."/>
        </authorList>
    </citation>
    <scope>NUCLEOTIDE SEQUENCE [LARGE SCALE GENOMIC DNA]</scope>
</reference>
<dbReference type="Proteomes" id="UP000326279">
    <property type="component" value="Segment"/>
</dbReference>
<evidence type="ECO:0000259" key="1">
    <source>
        <dbReference type="Pfam" id="PF14594"/>
    </source>
</evidence>
<dbReference type="Pfam" id="PF14594">
    <property type="entry name" value="Sipho_Gp37"/>
    <property type="match status" value="1"/>
</dbReference>
<name>A0A5J6TEV8_9CAUD</name>
<dbReference type="InterPro" id="IPR029432">
    <property type="entry name" value="Gp28/Gp37-like_dom"/>
</dbReference>
<dbReference type="RefSeq" id="YP_010754896.1">
    <property type="nucleotide sequence ID" value="NC_073465.1"/>
</dbReference>
<feature type="domain" description="Gp28/Gp37-like" evidence="1">
    <location>
        <begin position="61"/>
        <end position="566"/>
    </location>
</feature>
<sequence length="599" mass="66848">MGLDSLIERPTLEFTRYMDVMRDKLIDAYSKPDPNDPIANYRYLRRRVDALTGVGEQRPLVRLQDRDLRHIARVGNEISCRTEEIATEAGEASVVIRGGDYLADFVKRVRVEEDLHLSVDPNALVPTWRTRWGGKITTVNAKRDSKGVHTVELIATAQRQHQKHVLIAANPVSPPELQLPKMWFVPANARTGCALTMVVQFARLFLPVLQIPTNIMNPGSWLDVDLGNFSPLNWPQQVAFVNAFLDQSRTSLVAGTWTDFHSATMDILKDAGCVARSYTFFTEDTDNPHEELEALVGKNVAALARPQRNCVVHAFHDFSGHEGYTGTAADGVINLFATTADNLITQTVVRLDRDGDGEPDPLIQQALGIAPKPPWVCFREGQHSGIIESNVAYHKGPVKTIMTGGKSPKLVNDLQTFAIRFGLAQIEQVIPYPGSAYQQLLSSGLDNLYQGQLDNTAFAWMRFTDPVRALFTGDLAWQEHFERGGGVAYVISGVLTLRVGWYKKRAYRAFKVSVRNGRPFVYGRDFDLAHRVMFEQDFLFHVDQVAAARYEYARRTPVTWGFSIGDDTKDDDPLVQGIRALQAGQALLGMFLGEGTVFG</sequence>
<keyword evidence="3" id="KW-1185">Reference proteome</keyword>
<accession>A0A5J6TEV8</accession>
<evidence type="ECO:0000313" key="3">
    <source>
        <dbReference type="Proteomes" id="UP000326279"/>
    </source>
</evidence>
<gene>
    <name evidence="2" type="primary">24</name>
    <name evidence="2" type="ORF">PBI_MALAGASYROSE_24</name>
</gene>
<organism evidence="2 3">
    <name type="scientific">Mycobacterium phage MalagasyRose</name>
    <dbReference type="NCBI Taxonomy" id="2599870"/>
    <lineage>
        <taxon>Viruses</taxon>
        <taxon>Duplodnaviria</taxon>
        <taxon>Heunggongvirae</taxon>
        <taxon>Uroviricota</taxon>
        <taxon>Caudoviricetes</taxon>
        <taxon>Malagasyrosevirus</taxon>
        <taxon>Malagasyrosevirus malagasyrose</taxon>
    </lineage>
</organism>
<evidence type="ECO:0000313" key="2">
    <source>
        <dbReference type="EMBL" id="QFG08874.1"/>
    </source>
</evidence>
<dbReference type="GeneID" id="80019499"/>
<dbReference type="EMBL" id="MN234170">
    <property type="protein sequence ID" value="QFG08874.1"/>
    <property type="molecule type" value="Genomic_DNA"/>
</dbReference>
<protein>
    <submittedName>
        <fullName evidence="2">Minor tail protein</fullName>
    </submittedName>
</protein>
<dbReference type="KEGG" id="vg:80019499"/>
<proteinExistence type="predicted"/>